<dbReference type="GO" id="GO:1990023">
    <property type="term" value="C:mitotic spindle midzone"/>
    <property type="evidence" value="ECO:0007669"/>
    <property type="project" value="TreeGrafter"/>
</dbReference>
<dbReference type="InterPro" id="IPR007145">
    <property type="entry name" value="MAP65_Ase1_PRC1"/>
</dbReference>
<keyword evidence="1" id="KW-0175">Coiled coil</keyword>
<protein>
    <recommendedName>
        <fullName evidence="5">Protein regulator of cytokinesis 1-like</fullName>
    </recommendedName>
</protein>
<dbReference type="GO" id="GO:0051256">
    <property type="term" value="P:mitotic spindle midzone assembly"/>
    <property type="evidence" value="ECO:0007669"/>
    <property type="project" value="TreeGrafter"/>
</dbReference>
<dbReference type="EMBL" id="JAPTSV010000009">
    <property type="protein sequence ID" value="KAJ1524023.1"/>
    <property type="molecule type" value="Genomic_DNA"/>
</dbReference>
<dbReference type="Gene3D" id="1.20.58.1520">
    <property type="match status" value="1"/>
</dbReference>
<gene>
    <name evidence="3" type="ORF">ONE63_010566</name>
</gene>
<feature type="coiled-coil region" evidence="1">
    <location>
        <begin position="236"/>
        <end position="263"/>
    </location>
</feature>
<dbReference type="PANTHER" id="PTHR19321">
    <property type="entry name" value="PROTEIN REGULATOR OF CYTOKINESIS 1 PRC1-RELATED"/>
    <property type="match status" value="1"/>
</dbReference>
<evidence type="ECO:0000256" key="2">
    <source>
        <dbReference type="SAM" id="MobiDB-lite"/>
    </source>
</evidence>
<evidence type="ECO:0008006" key="5">
    <source>
        <dbReference type="Google" id="ProtNLM"/>
    </source>
</evidence>
<dbReference type="PANTHER" id="PTHR19321:SF41">
    <property type="entry name" value="FASCETTO-RELATED"/>
    <property type="match status" value="1"/>
</dbReference>
<evidence type="ECO:0000313" key="4">
    <source>
        <dbReference type="Proteomes" id="UP001075354"/>
    </source>
</evidence>
<keyword evidence="4" id="KW-1185">Reference proteome</keyword>
<feature type="region of interest" description="Disordered" evidence="2">
    <location>
        <begin position="462"/>
        <end position="596"/>
    </location>
</feature>
<dbReference type="GO" id="GO:0005737">
    <property type="term" value="C:cytoplasm"/>
    <property type="evidence" value="ECO:0007669"/>
    <property type="project" value="TreeGrafter"/>
</dbReference>
<comment type="caution">
    <text evidence="3">The sequence shown here is derived from an EMBL/GenBank/DDBJ whole genome shotgun (WGS) entry which is preliminary data.</text>
</comment>
<dbReference type="GO" id="GO:0008017">
    <property type="term" value="F:microtubule binding"/>
    <property type="evidence" value="ECO:0007669"/>
    <property type="project" value="InterPro"/>
</dbReference>
<sequence length="669" mass="77030">MNSTMRSPKSPRTAAGMDADMIICHKELCSEQAETLGSLQSIWADMGVYGEAKSARLESFRSHVSRLYRAMVEEEENNKLDIVQRIEHHMQELSKLKRELSGECGHIPEHEDVDKAPLYQVEKCLREKWEKLKNVKQQRIEELDDLQRRHEEVQYRLGKKDILPYTGGITEFELEAFKCRVTRLEEERDRLQASYEETRVAIQQIYEELEMTAVFPFEKSVLSSPVDSFVLSSDNMAALKKLHQTTEQKLSDARDTATELRERLSNLWERLQISADHRERFLHAHRGYSNPTISALKQELKRCEELKRANIENFVVQLRDEIVSWWDRCCYSEKQRKDFRPFYYSDFNEDVLELHEMEVNKLKTFYETNRDIYQLAEQRSELWDKMLELEDRANDPNRLFNNRGGQLLREERERNTLSKTLPKIEKELKERLLAFEQENCTPFLIHGERLFDLIERQNEDRSGLKELQKHQKKVTRSHLLEVESKLGTKPVTPTSFKRGARLAPPTPSMLGSTHKTLSVVTRSAPPKALTATLKRKADVSPHSNVSKKSKGGMKSSEKKSSRSGNKSGPRFSTSKIRRYGKGPTRMNEPSSSKTRRNIMTHIPADNCSIASGIGPYSEFQSGSLVNSSVLPCSSLTESARAVELGEGLSELCCAEKLLAGDQHTCFNPV</sequence>
<accession>A0AAV7XDA8</accession>
<dbReference type="Pfam" id="PF03999">
    <property type="entry name" value="MAP65_ASE1"/>
    <property type="match status" value="1"/>
</dbReference>
<evidence type="ECO:0000256" key="1">
    <source>
        <dbReference type="SAM" id="Coils"/>
    </source>
</evidence>
<feature type="compositionally biased region" description="Polar residues" evidence="2">
    <location>
        <begin position="509"/>
        <end position="521"/>
    </location>
</feature>
<evidence type="ECO:0000313" key="3">
    <source>
        <dbReference type="EMBL" id="KAJ1524023.1"/>
    </source>
</evidence>
<reference evidence="3" key="1">
    <citation type="submission" date="2022-12" db="EMBL/GenBank/DDBJ databases">
        <title>Chromosome-level genome assembly of the bean flower thrips Megalurothrips usitatus.</title>
        <authorList>
            <person name="Ma L."/>
            <person name="Liu Q."/>
            <person name="Li H."/>
            <person name="Cai W."/>
        </authorList>
    </citation>
    <scope>NUCLEOTIDE SEQUENCE</scope>
    <source>
        <strain evidence="3">Cailab_2022a</strain>
    </source>
</reference>
<name>A0AAV7XDA8_9NEOP</name>
<dbReference type="Proteomes" id="UP001075354">
    <property type="component" value="Chromosome 9"/>
</dbReference>
<feature type="coiled-coil region" evidence="1">
    <location>
        <begin position="72"/>
        <end position="208"/>
    </location>
</feature>
<dbReference type="AlphaFoldDB" id="A0AAV7XDA8"/>
<proteinExistence type="predicted"/>
<organism evidence="3 4">
    <name type="scientific">Megalurothrips usitatus</name>
    <name type="common">bean blossom thrips</name>
    <dbReference type="NCBI Taxonomy" id="439358"/>
    <lineage>
        <taxon>Eukaryota</taxon>
        <taxon>Metazoa</taxon>
        <taxon>Ecdysozoa</taxon>
        <taxon>Arthropoda</taxon>
        <taxon>Hexapoda</taxon>
        <taxon>Insecta</taxon>
        <taxon>Pterygota</taxon>
        <taxon>Neoptera</taxon>
        <taxon>Paraneoptera</taxon>
        <taxon>Thysanoptera</taxon>
        <taxon>Terebrantia</taxon>
        <taxon>Thripoidea</taxon>
        <taxon>Thripidae</taxon>
        <taxon>Megalurothrips</taxon>
    </lineage>
</organism>